<dbReference type="PANTHER" id="PTHR19303">
    <property type="entry name" value="TRANSPOSON"/>
    <property type="match status" value="1"/>
</dbReference>
<gene>
    <name evidence="3" type="ORF">PHMEG_00015927</name>
</gene>
<name>A0A225W082_9STRA</name>
<dbReference type="InterPro" id="IPR009057">
    <property type="entry name" value="Homeodomain-like_sf"/>
</dbReference>
<dbReference type="GO" id="GO:0005634">
    <property type="term" value="C:nucleus"/>
    <property type="evidence" value="ECO:0007669"/>
    <property type="project" value="TreeGrafter"/>
</dbReference>
<dbReference type="STRING" id="4795.A0A225W082"/>
<dbReference type="SUPFAM" id="SSF46689">
    <property type="entry name" value="Homeodomain-like"/>
    <property type="match status" value="1"/>
</dbReference>
<dbReference type="OrthoDB" id="102206at2759"/>
<feature type="domain" description="HTH CENPB-type" evidence="2">
    <location>
        <begin position="87"/>
        <end position="160"/>
    </location>
</feature>
<dbReference type="Pfam" id="PF03221">
    <property type="entry name" value="HTH_Tnp_Tc5"/>
    <property type="match status" value="1"/>
</dbReference>
<dbReference type="InterPro" id="IPR006600">
    <property type="entry name" value="HTH_CenpB_DNA-bd_dom"/>
</dbReference>
<reference evidence="4" key="1">
    <citation type="submission" date="2017-03" db="EMBL/GenBank/DDBJ databases">
        <title>Phytopthora megakarya and P. palmivora, two closely related causual agents of cacao black pod achieved similar genome size and gene model numbers by different mechanisms.</title>
        <authorList>
            <person name="Ali S."/>
            <person name="Shao J."/>
            <person name="Larry D.J."/>
            <person name="Kronmiller B."/>
            <person name="Shen D."/>
            <person name="Strem M.D."/>
            <person name="Melnick R.L."/>
            <person name="Guiltinan M.J."/>
            <person name="Tyler B.M."/>
            <person name="Meinhardt L.W."/>
            <person name="Bailey B.A."/>
        </authorList>
    </citation>
    <scope>NUCLEOTIDE SEQUENCE [LARGE SCALE GENOMIC DNA]</scope>
    <source>
        <strain evidence="4">zdho120</strain>
    </source>
</reference>
<evidence type="ECO:0000313" key="4">
    <source>
        <dbReference type="Proteomes" id="UP000198211"/>
    </source>
</evidence>
<protein>
    <recommendedName>
        <fullName evidence="2">HTH CENPB-type domain-containing protein</fullName>
    </recommendedName>
</protein>
<dbReference type="GO" id="GO:0003677">
    <property type="term" value="F:DNA binding"/>
    <property type="evidence" value="ECO:0007669"/>
    <property type="project" value="UniProtKB-KW"/>
</dbReference>
<dbReference type="InterPro" id="IPR050863">
    <property type="entry name" value="CenT-Element_Derived"/>
</dbReference>
<comment type="caution">
    <text evidence="3">The sequence shown here is derived from an EMBL/GenBank/DDBJ whole genome shotgun (WGS) entry which is preliminary data.</text>
</comment>
<evidence type="ECO:0000313" key="3">
    <source>
        <dbReference type="EMBL" id="OWZ11106.1"/>
    </source>
</evidence>
<dbReference type="AlphaFoldDB" id="A0A225W082"/>
<dbReference type="PANTHER" id="PTHR19303:SF57">
    <property type="entry name" value="HTH CENPB-TYPE DOMAIN-CONTAINING PROTEIN"/>
    <property type="match status" value="1"/>
</dbReference>
<accession>A0A225W082</accession>
<sequence>MGRPRTTGDGKKPKRYCRIAVDYTHKRLVLDYLAANHTVTEAIDHFYPFCTAPEKTRKQKQISKWKKQVAHINSLCSDGKGHLKNLRSSGQATTLSRDAENDIVLWLSSMRREGCPVTSQMLHYKALEVAADEDLSPDIFKASTSWRRRFMRRHKFSIRARTCQSQTTPDDAAEAEAKDKMLLAVLFEYLPRKTITKRGEKPCSGKDKARATVMLLGDWHGNKYAPFLVFKSGSSRRGQVQVTNDTLRHGFGVHLRKDMFALQALHNCRIYGNPTAWWNSRISLVSLHLRMSTSGRRVKPAI</sequence>
<dbReference type="SMART" id="SM00674">
    <property type="entry name" value="CENPB"/>
    <property type="match status" value="1"/>
</dbReference>
<evidence type="ECO:0000256" key="1">
    <source>
        <dbReference type="ARBA" id="ARBA00023125"/>
    </source>
</evidence>
<keyword evidence="4" id="KW-1185">Reference proteome</keyword>
<proteinExistence type="predicted"/>
<keyword evidence="1" id="KW-0238">DNA-binding</keyword>
<dbReference type="PROSITE" id="PS51253">
    <property type="entry name" value="HTH_CENPB"/>
    <property type="match status" value="1"/>
</dbReference>
<evidence type="ECO:0000259" key="2">
    <source>
        <dbReference type="PROSITE" id="PS51253"/>
    </source>
</evidence>
<dbReference type="EMBL" id="NBNE01002226">
    <property type="protein sequence ID" value="OWZ11106.1"/>
    <property type="molecule type" value="Genomic_DNA"/>
</dbReference>
<dbReference type="Gene3D" id="1.10.10.60">
    <property type="entry name" value="Homeodomain-like"/>
    <property type="match status" value="1"/>
</dbReference>
<dbReference type="Proteomes" id="UP000198211">
    <property type="component" value="Unassembled WGS sequence"/>
</dbReference>
<organism evidence="3 4">
    <name type="scientific">Phytophthora megakarya</name>
    <dbReference type="NCBI Taxonomy" id="4795"/>
    <lineage>
        <taxon>Eukaryota</taxon>
        <taxon>Sar</taxon>
        <taxon>Stramenopiles</taxon>
        <taxon>Oomycota</taxon>
        <taxon>Peronosporomycetes</taxon>
        <taxon>Peronosporales</taxon>
        <taxon>Peronosporaceae</taxon>
        <taxon>Phytophthora</taxon>
    </lineage>
</organism>